<reference evidence="4" key="1">
    <citation type="submission" date="2013-04" db="EMBL/GenBank/DDBJ databases">
        <title>Thioclava sp. 13D2W-2 Genome Sequencing.</title>
        <authorList>
            <person name="Lai Q."/>
            <person name="Li G."/>
            <person name="Shao Z."/>
        </authorList>
    </citation>
    <scope>NUCLEOTIDE SEQUENCE [LARGE SCALE GENOMIC DNA]</scope>
    <source>
        <strain evidence="4">13D2W-2</strain>
    </source>
</reference>
<evidence type="ECO:0000313" key="4">
    <source>
        <dbReference type="Proteomes" id="UP000028607"/>
    </source>
</evidence>
<keyword evidence="4" id="KW-1185">Reference proteome</keyword>
<feature type="coiled-coil region" evidence="1">
    <location>
        <begin position="323"/>
        <end position="352"/>
    </location>
</feature>
<evidence type="ECO:0000256" key="1">
    <source>
        <dbReference type="SAM" id="Coils"/>
    </source>
</evidence>
<protein>
    <submittedName>
        <fullName evidence="3">Peptidoglycan binding domain-containing protein</fullName>
    </submittedName>
</protein>
<keyword evidence="1" id="KW-0175">Coiled coil</keyword>
<dbReference type="PATRIC" id="fig|1317124.6.peg.2346"/>
<dbReference type="Gene3D" id="1.10.101.10">
    <property type="entry name" value="PGBD-like superfamily/PGBD"/>
    <property type="match status" value="2"/>
</dbReference>
<dbReference type="SUPFAM" id="SSF47090">
    <property type="entry name" value="PGBD-like"/>
    <property type="match status" value="2"/>
</dbReference>
<dbReference type="InterPro" id="IPR002477">
    <property type="entry name" value="Peptidoglycan-bd-like"/>
</dbReference>
<dbReference type="EMBL" id="AQRC01000008">
    <property type="protein sequence ID" value="KFE34847.1"/>
    <property type="molecule type" value="Genomic_DNA"/>
</dbReference>
<dbReference type="Proteomes" id="UP000028607">
    <property type="component" value="Unassembled WGS sequence"/>
</dbReference>
<dbReference type="InterPro" id="IPR036365">
    <property type="entry name" value="PGBD-like_sf"/>
</dbReference>
<organism evidence="3 4">
    <name type="scientific">Thioclava atlantica</name>
    <dbReference type="NCBI Taxonomy" id="1317124"/>
    <lineage>
        <taxon>Bacteria</taxon>
        <taxon>Pseudomonadati</taxon>
        <taxon>Pseudomonadota</taxon>
        <taxon>Alphaproteobacteria</taxon>
        <taxon>Rhodobacterales</taxon>
        <taxon>Paracoccaceae</taxon>
        <taxon>Thioclava</taxon>
    </lineage>
</organism>
<evidence type="ECO:0000313" key="3">
    <source>
        <dbReference type="EMBL" id="KFE34847.1"/>
    </source>
</evidence>
<dbReference type="eggNOG" id="COG3409">
    <property type="taxonomic scope" value="Bacteria"/>
</dbReference>
<dbReference type="STRING" id="1317124.DW2_11596"/>
<dbReference type="InterPro" id="IPR036366">
    <property type="entry name" value="PGBDSf"/>
</dbReference>
<dbReference type="eggNOG" id="COG4249">
    <property type="taxonomic scope" value="Bacteria"/>
</dbReference>
<dbReference type="Pfam" id="PF01471">
    <property type="entry name" value="PG_binding_1"/>
    <property type="match status" value="2"/>
</dbReference>
<sequence length="527" mass="56618">MVLGNSDYQRLDDLRGADAPTKAESGLQDAGFSILSEDDADAGEIRARFRDFVTRAAGADRVAVALSGRFVHSGTETWFVPVDARDATLPEMVSEALPLSAVMSVLAAHPGQAVLLLGSEAEKSSGDGLTQPGLGTLDIPQGVTVLRGSPKQVASLMAGHLTKAGAPLARAAQDAGLEANGYLPRSHAFIMAQATAAPAPAPVKTPQADPSAPYWDLARSRDTVDAYQLYLDRYPDGPNADAARARIADLKTQPERQAKAAEEALNLTRDQRREVQQNLTILNFDPKGVDGIFGPGSRGAIKRWQEANNFDATGYLTRPEMTALSAQGEKRAAELEAKAKERQAEIDRQDRAYWEQTGKAGDEAGLRTYLKKYPDGLFADLAQERLDKIEADRRAEAQAADRADWDAASKADTIASYRDYLASRDKPAFKAEAEARIAELQQQSADSDQAAAAKAREDALGLPGVAKTLVERRLAEMGLDPGRVDGVFDENTRKAIRRYQKAGGLTVTGYLDQATVAQLLAGAIGFR</sequence>
<dbReference type="InterPro" id="IPR029030">
    <property type="entry name" value="Caspase-like_dom_sf"/>
</dbReference>
<reference evidence="3 4" key="2">
    <citation type="journal article" date="2015" name="Antonie Van Leeuwenhoek">
        <title>Thioclava indica sp. nov., isolated from surface seawater of the Indian Ocean.</title>
        <authorList>
            <person name="Liu Y."/>
            <person name="Lai Q."/>
            <person name="Du J."/>
            <person name="Xu H."/>
            <person name="Jiang L."/>
            <person name="Shao Z."/>
        </authorList>
    </citation>
    <scope>NUCLEOTIDE SEQUENCE [LARGE SCALE GENOMIC DNA]</scope>
    <source>
        <strain evidence="3 4">13D2W-2</strain>
    </source>
</reference>
<accession>A0A085TVV0</accession>
<name>A0A085TVV0_9RHOB</name>
<comment type="caution">
    <text evidence="3">The sequence shown here is derived from an EMBL/GenBank/DDBJ whole genome shotgun (WGS) entry which is preliminary data.</text>
</comment>
<feature type="domain" description="Peptidoglycan binding-like" evidence="2">
    <location>
        <begin position="470"/>
        <end position="519"/>
    </location>
</feature>
<dbReference type="SUPFAM" id="SSF52129">
    <property type="entry name" value="Caspase-like"/>
    <property type="match status" value="1"/>
</dbReference>
<dbReference type="Gene3D" id="3.40.50.1460">
    <property type="match status" value="1"/>
</dbReference>
<evidence type="ECO:0000259" key="2">
    <source>
        <dbReference type="Pfam" id="PF01471"/>
    </source>
</evidence>
<proteinExistence type="predicted"/>
<gene>
    <name evidence="3" type="ORF">DW2_11596</name>
</gene>
<feature type="domain" description="Peptidoglycan binding-like" evidence="2">
    <location>
        <begin position="269"/>
        <end position="323"/>
    </location>
</feature>
<dbReference type="AlphaFoldDB" id="A0A085TVV0"/>